<dbReference type="EMBL" id="RWJN01000104">
    <property type="protein sequence ID" value="TCD67251.1"/>
    <property type="molecule type" value="Genomic_DNA"/>
</dbReference>
<reference evidence="1 2" key="1">
    <citation type="submission" date="2018-11" db="EMBL/GenBank/DDBJ databases">
        <title>Genome assembly of Steccherinum ochraceum LE-BIN_3174, the white-rot fungus of the Steccherinaceae family (The Residual Polyporoid clade, Polyporales, Basidiomycota).</title>
        <authorList>
            <person name="Fedorova T.V."/>
            <person name="Glazunova O.A."/>
            <person name="Landesman E.O."/>
            <person name="Moiseenko K.V."/>
            <person name="Psurtseva N.V."/>
            <person name="Savinova O.S."/>
            <person name="Shakhova N.V."/>
            <person name="Tyazhelova T.V."/>
            <person name="Vasina D.V."/>
        </authorList>
    </citation>
    <scope>NUCLEOTIDE SEQUENCE [LARGE SCALE GENOMIC DNA]</scope>
    <source>
        <strain evidence="1 2">LE-BIN_3174</strain>
    </source>
</reference>
<name>A0A4R0RG82_9APHY</name>
<gene>
    <name evidence="1" type="ORF">EIP91_000328</name>
</gene>
<keyword evidence="2" id="KW-1185">Reference proteome</keyword>
<protein>
    <submittedName>
        <fullName evidence="1">Uncharacterized protein</fullName>
    </submittedName>
</protein>
<organism evidence="1 2">
    <name type="scientific">Steccherinum ochraceum</name>
    <dbReference type="NCBI Taxonomy" id="92696"/>
    <lineage>
        <taxon>Eukaryota</taxon>
        <taxon>Fungi</taxon>
        <taxon>Dikarya</taxon>
        <taxon>Basidiomycota</taxon>
        <taxon>Agaricomycotina</taxon>
        <taxon>Agaricomycetes</taxon>
        <taxon>Polyporales</taxon>
        <taxon>Steccherinaceae</taxon>
        <taxon>Steccherinum</taxon>
    </lineage>
</organism>
<proteinExistence type="predicted"/>
<dbReference type="Proteomes" id="UP000292702">
    <property type="component" value="Unassembled WGS sequence"/>
</dbReference>
<evidence type="ECO:0000313" key="1">
    <source>
        <dbReference type="EMBL" id="TCD67251.1"/>
    </source>
</evidence>
<comment type="caution">
    <text evidence="1">The sequence shown here is derived from an EMBL/GenBank/DDBJ whole genome shotgun (WGS) entry which is preliminary data.</text>
</comment>
<dbReference type="AlphaFoldDB" id="A0A4R0RG82"/>
<evidence type="ECO:0000313" key="2">
    <source>
        <dbReference type="Proteomes" id="UP000292702"/>
    </source>
</evidence>
<accession>A0A4R0RG82</accession>
<sequence length="520" mass="58333">MVKPDPDISESFAPASVVSDLTADWDNTCRNISLYGFEPLQTAMADALVCAPESGTKLMFLDELEQNAKARGPPHIAAMLTAIIETYVLHVAAPLLSYLMENFDNTFLTSVHIVPLIRSLLDVSMQNPPNVVSTLGAESAETRYVNLLLKVAYNKEFWTMFQTSWNGNIERMKQAPKVLHAFIASLEEHYDLQLADVHNIRRFILALIQLLLVGPHLTTKEIAWVIEFSLRRAWNEILRYVMGRLLSGSLLLPLLPDMVTLAVRYNAVDVLAPVIQTTLLKWIKTLLCTPDASVRVSLDVSKWSCSCKLCRRRILPSLKNLLKEGTSLRNLSSDDVRHTKMLCRKHLPSGFQIVTAPTSGTLKFSFSHDLFASLAWQAEFDKGKEYLTILKQGESFVRRVLGQYHSQIMAGLKWPPVTVGDMLTANAGARLVPTEVHVTVPTSVTPQERLRDREALAKRAKRKQPAAVVDVVKESDEAELEPGEIREAISFHLTKRTELGLSAVARRTFEARSSRVRLRQ</sequence>